<evidence type="ECO:0000313" key="2">
    <source>
        <dbReference type="EMBL" id="MFH0264319.1"/>
    </source>
</evidence>
<feature type="compositionally biased region" description="Acidic residues" evidence="1">
    <location>
        <begin position="91"/>
        <end position="100"/>
    </location>
</feature>
<evidence type="ECO:0000256" key="1">
    <source>
        <dbReference type="SAM" id="MobiDB-lite"/>
    </source>
</evidence>
<proteinExistence type="predicted"/>
<name>A0ABW7IRP6_9VIBR</name>
<organism evidence="2 3">
    <name type="scientific">Vibrio rumoiensis</name>
    <dbReference type="NCBI Taxonomy" id="76258"/>
    <lineage>
        <taxon>Bacteria</taxon>
        <taxon>Pseudomonadati</taxon>
        <taxon>Pseudomonadota</taxon>
        <taxon>Gammaproteobacteria</taxon>
        <taxon>Vibrionales</taxon>
        <taxon>Vibrionaceae</taxon>
        <taxon>Vibrio</taxon>
    </lineage>
</organism>
<feature type="region of interest" description="Disordered" evidence="1">
    <location>
        <begin position="78"/>
        <end position="100"/>
    </location>
</feature>
<gene>
    <name evidence="2" type="ORF">ACGRQ9_02060</name>
</gene>
<keyword evidence="3" id="KW-1185">Reference proteome</keyword>
<protein>
    <submittedName>
        <fullName evidence="2">Uncharacterized protein</fullName>
    </submittedName>
</protein>
<feature type="compositionally biased region" description="Basic and acidic residues" evidence="1">
    <location>
        <begin position="81"/>
        <end position="90"/>
    </location>
</feature>
<reference evidence="2 3" key="1">
    <citation type="submission" date="2024-10" db="EMBL/GenBank/DDBJ databases">
        <authorList>
            <person name="Yibar A."/>
            <person name="Saticioglu I.B."/>
            <person name="Duman M."/>
            <person name="Ajmi N."/>
            <person name="Gurler F."/>
            <person name="Ay H."/>
            <person name="Onuk E."/>
            <person name="Guler S."/>
            <person name="Romalde J.L."/>
        </authorList>
    </citation>
    <scope>NUCLEOTIDE SEQUENCE [LARGE SCALE GENOMIC DNA]</scope>
    <source>
        <strain evidence="2 3">14-MA-B</strain>
    </source>
</reference>
<evidence type="ECO:0000313" key="3">
    <source>
        <dbReference type="Proteomes" id="UP001607151"/>
    </source>
</evidence>
<dbReference type="RefSeq" id="WP_394607210.1">
    <property type="nucleotide sequence ID" value="NZ_JBIHSN010000002.1"/>
</dbReference>
<dbReference type="Proteomes" id="UP001607151">
    <property type="component" value="Unassembled WGS sequence"/>
</dbReference>
<dbReference type="EMBL" id="JBIHSN010000002">
    <property type="protein sequence ID" value="MFH0264319.1"/>
    <property type="molecule type" value="Genomic_DNA"/>
</dbReference>
<accession>A0ABW7IRP6</accession>
<sequence>MVHLVSDCTHLTRCPKLLVRINLLEGLTSHTAHSDGLATTSEKDWGAYSEDADKAGSDFLVERRDVFDSSRIEFEEDEQDRELVKQRENSPEIDVDIDDL</sequence>
<comment type="caution">
    <text evidence="2">The sequence shown here is derived from an EMBL/GenBank/DDBJ whole genome shotgun (WGS) entry which is preliminary data.</text>
</comment>